<accession>A0A9D1IUC9</accession>
<reference evidence="5" key="1">
    <citation type="submission" date="2020-10" db="EMBL/GenBank/DDBJ databases">
        <authorList>
            <person name="Gilroy R."/>
        </authorList>
    </citation>
    <scope>NUCLEOTIDE SEQUENCE</scope>
    <source>
        <strain evidence="5">CHK191-8634</strain>
    </source>
</reference>
<gene>
    <name evidence="5" type="ORF">IAB67_03295</name>
</gene>
<dbReference type="PANTHER" id="PTHR42776">
    <property type="entry name" value="SERINE PEPTIDASE S9 FAMILY MEMBER"/>
    <property type="match status" value="1"/>
</dbReference>
<dbReference type="InterPro" id="IPR001375">
    <property type="entry name" value="Peptidase_S9_cat"/>
</dbReference>
<protein>
    <submittedName>
        <fullName evidence="5">S9 family peptidase</fullName>
    </submittedName>
</protein>
<dbReference type="SUPFAM" id="SSF53474">
    <property type="entry name" value="alpha/beta-Hydrolases"/>
    <property type="match status" value="1"/>
</dbReference>
<keyword evidence="3" id="KW-0378">Hydrolase</keyword>
<evidence type="ECO:0000259" key="4">
    <source>
        <dbReference type="Pfam" id="PF00326"/>
    </source>
</evidence>
<dbReference type="Gene3D" id="2.120.10.30">
    <property type="entry name" value="TolB, C-terminal domain"/>
    <property type="match status" value="1"/>
</dbReference>
<dbReference type="GO" id="GO:0006508">
    <property type="term" value="P:proteolysis"/>
    <property type="evidence" value="ECO:0007669"/>
    <property type="project" value="UniProtKB-KW"/>
</dbReference>
<evidence type="ECO:0000256" key="3">
    <source>
        <dbReference type="ARBA" id="ARBA00022801"/>
    </source>
</evidence>
<comment type="similarity">
    <text evidence="1">Belongs to the peptidase S9C family.</text>
</comment>
<dbReference type="EMBL" id="DVMR01000033">
    <property type="protein sequence ID" value="HIU43305.1"/>
    <property type="molecule type" value="Genomic_DNA"/>
</dbReference>
<keyword evidence="2" id="KW-0645">Protease</keyword>
<organism evidence="5 6">
    <name type="scientific">Candidatus Ventrousia excrementavium</name>
    <dbReference type="NCBI Taxonomy" id="2840961"/>
    <lineage>
        <taxon>Bacteria</taxon>
        <taxon>Bacillati</taxon>
        <taxon>Bacillota</taxon>
        <taxon>Clostridia</taxon>
        <taxon>Eubacteriales</taxon>
        <taxon>Clostridiaceae</taxon>
        <taxon>Clostridiaceae incertae sedis</taxon>
        <taxon>Candidatus Ventrousia</taxon>
    </lineage>
</organism>
<dbReference type="Pfam" id="PF00326">
    <property type="entry name" value="Peptidase_S9"/>
    <property type="match status" value="1"/>
</dbReference>
<evidence type="ECO:0000313" key="5">
    <source>
        <dbReference type="EMBL" id="HIU43305.1"/>
    </source>
</evidence>
<dbReference type="InterPro" id="IPR011042">
    <property type="entry name" value="6-blade_b-propeller_TolB-like"/>
</dbReference>
<dbReference type="AlphaFoldDB" id="A0A9D1IUC9"/>
<sequence length="651" mass="73361">MSKKIEIRDFYDFTFLSNISFSPDGKSAVFFTHQPDEKKNAYKTRLWLLDVDSGKIKPMTAGCQGGKLVWLDNENVLFSSVTRDKVEKGHTRFYRLPITGGEATLAFDIPERVDDIRMIDRTRYLVLCKTDLAPDTETREFHAKKGVDYEIFDELPFWANGKGVVNKQRRAAKIFDSASGELTAVTVPEFDVAAARLSPGRDKVLYSGCVPIDGPKRRQGGLWLYDITTRETRTLVPQGDMGVGNICFMSGRVFFTGQKNEFPGKNPGYYTVDLQSGEVTELPFPDAEVGGGVGTDSSYGGGRTLKYSVGRIYMLRTLHGDNRLVSVAADGSTEVHMAHEGSVSCFDVFGRTVLFIGMRDMRLPELYSLDLDTGEQKRLSGFNEEFFQTHEIVKPETFTFKNSDGWELDGYVLKPAGYQPGKKYPGVLEIHGGPKAVFGTVYHHEMQILAARGYFVFYTNPRGSDGRGEEFANITGKLGTIDYQDLMELTDEVVRRYPDLDENRMACCGGSYGGFMVNWMIGHTDRFKAACAQRSISNYMSKCLTTDIGYYHNLAQMGTDPWKGFDAMWESSPLKCAHKAKTPTLFIQSDEDYRCWLSEPLQMFTALRRHGVDSRIALFKGENHELSRSGKPKNRMSRLEEIAGWFDKHLK</sequence>
<proteinExistence type="inferred from homology"/>
<name>A0A9D1IUC9_9CLOT</name>
<comment type="caution">
    <text evidence="5">The sequence shown here is derived from an EMBL/GenBank/DDBJ whole genome shotgun (WGS) entry which is preliminary data.</text>
</comment>
<dbReference type="PANTHER" id="PTHR42776:SF27">
    <property type="entry name" value="DIPEPTIDYL PEPTIDASE FAMILY MEMBER 6"/>
    <property type="match status" value="1"/>
</dbReference>
<dbReference type="GO" id="GO:0004252">
    <property type="term" value="F:serine-type endopeptidase activity"/>
    <property type="evidence" value="ECO:0007669"/>
    <property type="project" value="TreeGrafter"/>
</dbReference>
<dbReference type="FunFam" id="3.40.50.1820:FF:000028">
    <property type="entry name" value="S9 family peptidase"/>
    <property type="match status" value="1"/>
</dbReference>
<evidence type="ECO:0000256" key="1">
    <source>
        <dbReference type="ARBA" id="ARBA00010040"/>
    </source>
</evidence>
<dbReference type="SUPFAM" id="SSF82171">
    <property type="entry name" value="DPP6 N-terminal domain-like"/>
    <property type="match status" value="1"/>
</dbReference>
<evidence type="ECO:0000256" key="2">
    <source>
        <dbReference type="ARBA" id="ARBA00022670"/>
    </source>
</evidence>
<feature type="domain" description="Peptidase S9 prolyl oligopeptidase catalytic" evidence="4">
    <location>
        <begin position="443"/>
        <end position="651"/>
    </location>
</feature>
<dbReference type="Proteomes" id="UP000824073">
    <property type="component" value="Unassembled WGS sequence"/>
</dbReference>
<evidence type="ECO:0000313" key="6">
    <source>
        <dbReference type="Proteomes" id="UP000824073"/>
    </source>
</evidence>
<dbReference type="InterPro" id="IPR029058">
    <property type="entry name" value="AB_hydrolase_fold"/>
</dbReference>
<reference evidence="5" key="2">
    <citation type="journal article" date="2021" name="PeerJ">
        <title>Extensive microbial diversity within the chicken gut microbiome revealed by metagenomics and culture.</title>
        <authorList>
            <person name="Gilroy R."/>
            <person name="Ravi A."/>
            <person name="Getino M."/>
            <person name="Pursley I."/>
            <person name="Horton D.L."/>
            <person name="Alikhan N.F."/>
            <person name="Baker D."/>
            <person name="Gharbi K."/>
            <person name="Hall N."/>
            <person name="Watson M."/>
            <person name="Adriaenssens E.M."/>
            <person name="Foster-Nyarko E."/>
            <person name="Jarju S."/>
            <person name="Secka A."/>
            <person name="Antonio M."/>
            <person name="Oren A."/>
            <person name="Chaudhuri R.R."/>
            <person name="La Ragione R."/>
            <person name="Hildebrand F."/>
            <person name="Pallen M.J."/>
        </authorList>
    </citation>
    <scope>NUCLEOTIDE SEQUENCE</scope>
    <source>
        <strain evidence="5">CHK191-8634</strain>
    </source>
</reference>
<dbReference type="Gene3D" id="3.40.50.1820">
    <property type="entry name" value="alpha/beta hydrolase"/>
    <property type="match status" value="1"/>
</dbReference>